<dbReference type="GO" id="GO:0016787">
    <property type="term" value="F:hydrolase activity"/>
    <property type="evidence" value="ECO:0007669"/>
    <property type="project" value="UniProtKB-KW"/>
</dbReference>
<proteinExistence type="inferred from homology"/>
<dbReference type="Pfam" id="PF07859">
    <property type="entry name" value="Abhydrolase_3"/>
    <property type="match status" value="1"/>
</dbReference>
<feature type="domain" description="Alpha/beta hydrolase fold-3" evidence="3">
    <location>
        <begin position="83"/>
        <end position="285"/>
    </location>
</feature>
<dbReference type="PANTHER" id="PTHR48081">
    <property type="entry name" value="AB HYDROLASE SUPERFAMILY PROTEIN C4A8.06C"/>
    <property type="match status" value="1"/>
</dbReference>
<dbReference type="RefSeq" id="WP_338451034.1">
    <property type="nucleotide sequence ID" value="NZ_CP137640.1"/>
</dbReference>
<comment type="similarity">
    <text evidence="1">Belongs to the 'GDXG' lipolytic enzyme family.</text>
</comment>
<organism evidence="4 5">
    <name type="scientific">Niallia oryzisoli</name>
    <dbReference type="NCBI Taxonomy" id="1737571"/>
    <lineage>
        <taxon>Bacteria</taxon>
        <taxon>Bacillati</taxon>
        <taxon>Bacillota</taxon>
        <taxon>Bacilli</taxon>
        <taxon>Bacillales</taxon>
        <taxon>Bacillaceae</taxon>
        <taxon>Niallia</taxon>
    </lineage>
</organism>
<evidence type="ECO:0000256" key="1">
    <source>
        <dbReference type="ARBA" id="ARBA00010515"/>
    </source>
</evidence>
<dbReference type="PANTHER" id="PTHR48081:SF30">
    <property type="entry name" value="ACETYL-HYDROLASE LIPR-RELATED"/>
    <property type="match status" value="1"/>
</dbReference>
<dbReference type="InterPro" id="IPR013094">
    <property type="entry name" value="AB_hydrolase_3"/>
</dbReference>
<sequence length="309" mass="33494">MKSSENKTAILSKESDYLKEIYQVWSNRMTANPNMTIEDLRSLFDEWEKPTFEPEDVTYKTDQVGGVDCLWAYPVGCDKTKVLIYTHGGGFAVGSAASHRKLAGHMAKALGVSAVVLDYRRAPENPFPAQLEDAAAVYQALLASGIKAKDIGTIGDSAGGNLAVASVLKFRELGLELPGYVIAFSPWLDMELTGSTLESNADTDVFITVPLLQGMIGMFIGDDSTKVRDPLANPLHADFNGFPPLYINAGGAEVLLDDARRLHARAVDAGVQATLSVVDGMQHVFPFLAGRAPEANEEIQRIAAWYRAL</sequence>
<name>A0ABZ2CJQ0_9BACI</name>
<accession>A0ABZ2CJQ0</accession>
<dbReference type="Proteomes" id="UP001357223">
    <property type="component" value="Chromosome"/>
</dbReference>
<evidence type="ECO:0000259" key="3">
    <source>
        <dbReference type="Pfam" id="PF07859"/>
    </source>
</evidence>
<evidence type="ECO:0000256" key="2">
    <source>
        <dbReference type="ARBA" id="ARBA00022801"/>
    </source>
</evidence>
<dbReference type="InterPro" id="IPR050300">
    <property type="entry name" value="GDXG_lipolytic_enzyme"/>
</dbReference>
<evidence type="ECO:0000313" key="5">
    <source>
        <dbReference type="Proteomes" id="UP001357223"/>
    </source>
</evidence>
<keyword evidence="2 4" id="KW-0378">Hydrolase</keyword>
<gene>
    <name evidence="4" type="ORF">R4Z09_03685</name>
</gene>
<reference evidence="4 5" key="1">
    <citation type="submission" date="2023-10" db="EMBL/GenBank/DDBJ databases">
        <title>Niallia locisalis sp.nov. isolated from a salt pond sample.</title>
        <authorList>
            <person name="Li X.-J."/>
            <person name="Dong L."/>
        </authorList>
    </citation>
    <scope>NUCLEOTIDE SEQUENCE [LARGE SCALE GENOMIC DNA]</scope>
    <source>
        <strain evidence="4 5">DSM 29761</strain>
    </source>
</reference>
<dbReference type="InterPro" id="IPR029058">
    <property type="entry name" value="AB_hydrolase_fold"/>
</dbReference>
<dbReference type="EMBL" id="CP137640">
    <property type="protein sequence ID" value="WVX82130.1"/>
    <property type="molecule type" value="Genomic_DNA"/>
</dbReference>
<protein>
    <submittedName>
        <fullName evidence="4">Alpha/beta hydrolase</fullName>
    </submittedName>
</protein>
<dbReference type="SUPFAM" id="SSF53474">
    <property type="entry name" value="alpha/beta-Hydrolases"/>
    <property type="match status" value="1"/>
</dbReference>
<evidence type="ECO:0000313" key="4">
    <source>
        <dbReference type="EMBL" id="WVX82130.1"/>
    </source>
</evidence>
<dbReference type="Gene3D" id="3.40.50.1820">
    <property type="entry name" value="alpha/beta hydrolase"/>
    <property type="match status" value="1"/>
</dbReference>
<keyword evidence="5" id="KW-1185">Reference proteome</keyword>